<reference evidence="1 2" key="1">
    <citation type="journal article" date="2018" name="Biotechnol. Adv.">
        <title>Improved genomic resources and new bioinformatic workflow for the carcinogenic parasite Clonorchis sinensis: Biotechnological implications.</title>
        <authorList>
            <person name="Wang D."/>
            <person name="Korhonen P.K."/>
            <person name="Gasser R.B."/>
            <person name="Young N.D."/>
        </authorList>
    </citation>
    <scope>NUCLEOTIDE SEQUENCE [LARGE SCALE GENOMIC DNA]</scope>
    <source>
        <strain evidence="1">Cs-k2</strain>
    </source>
</reference>
<organism evidence="1 2">
    <name type="scientific">Clonorchis sinensis</name>
    <name type="common">Chinese liver fluke</name>
    <dbReference type="NCBI Taxonomy" id="79923"/>
    <lineage>
        <taxon>Eukaryota</taxon>
        <taxon>Metazoa</taxon>
        <taxon>Spiralia</taxon>
        <taxon>Lophotrochozoa</taxon>
        <taxon>Platyhelminthes</taxon>
        <taxon>Trematoda</taxon>
        <taxon>Digenea</taxon>
        <taxon>Opisthorchiida</taxon>
        <taxon>Opisthorchiata</taxon>
        <taxon>Opisthorchiidae</taxon>
        <taxon>Clonorchis</taxon>
    </lineage>
</organism>
<dbReference type="CDD" id="cd07067">
    <property type="entry name" value="HP_PGM_like"/>
    <property type="match status" value="1"/>
</dbReference>
<proteinExistence type="predicted"/>
<dbReference type="Gene3D" id="1.10.8.10">
    <property type="entry name" value="DNA helicase RuvA subunit, C-terminal domain"/>
    <property type="match status" value="1"/>
</dbReference>
<comment type="caution">
    <text evidence="1">The sequence shown here is derived from an EMBL/GenBank/DDBJ whole genome shotgun (WGS) entry which is preliminary data.</text>
</comment>
<dbReference type="EMBL" id="NIRI02000056">
    <property type="protein sequence ID" value="KAG5444987.1"/>
    <property type="molecule type" value="Genomic_DNA"/>
</dbReference>
<dbReference type="InterPro" id="IPR051710">
    <property type="entry name" value="Phosphatase_SH3-domain"/>
</dbReference>
<dbReference type="PANTHER" id="PTHR16469">
    <property type="entry name" value="UBIQUITIN-ASSOCIATED AND SH3 DOMAIN-CONTAINING BA-RELATED"/>
    <property type="match status" value="1"/>
</dbReference>
<dbReference type="SUPFAM" id="SSF53254">
    <property type="entry name" value="Phosphoglycerate mutase-like"/>
    <property type="match status" value="1"/>
</dbReference>
<dbReference type="Pfam" id="PF00300">
    <property type="entry name" value="His_Phos_1"/>
    <property type="match status" value="1"/>
</dbReference>
<name>A0A8T1M6F3_CLOSI</name>
<dbReference type="InterPro" id="IPR013078">
    <property type="entry name" value="His_Pase_superF_clade-1"/>
</dbReference>
<dbReference type="SUPFAM" id="SSF46934">
    <property type="entry name" value="UBA-like"/>
    <property type="match status" value="1"/>
</dbReference>
<accession>A0A8T1M6F3</accession>
<reference evidence="1 2" key="2">
    <citation type="journal article" date="2021" name="Genomics">
        <title>High-quality reference genome for Clonorchis sinensis.</title>
        <authorList>
            <person name="Young N.D."/>
            <person name="Stroehlein A.J."/>
            <person name="Kinkar L."/>
            <person name="Wang T."/>
            <person name="Sohn W.M."/>
            <person name="Chang B.C.H."/>
            <person name="Kaur P."/>
            <person name="Weisz D."/>
            <person name="Dudchenko O."/>
            <person name="Aiden E.L."/>
            <person name="Korhonen P.K."/>
            <person name="Gasser R.B."/>
        </authorList>
    </citation>
    <scope>NUCLEOTIDE SEQUENCE [LARGE SCALE GENOMIC DNA]</scope>
    <source>
        <strain evidence="1">Cs-k2</strain>
    </source>
</reference>
<keyword evidence="2" id="KW-1185">Reference proteome</keyword>
<evidence type="ECO:0000313" key="1">
    <source>
        <dbReference type="EMBL" id="KAG5444987.1"/>
    </source>
</evidence>
<evidence type="ECO:0000313" key="2">
    <source>
        <dbReference type="Proteomes" id="UP000286415"/>
    </source>
</evidence>
<dbReference type="Proteomes" id="UP000286415">
    <property type="component" value="Unassembled WGS sequence"/>
</dbReference>
<dbReference type="InterPro" id="IPR009060">
    <property type="entry name" value="UBA-like_sf"/>
</dbReference>
<gene>
    <name evidence="1" type="ORF">CSKR_102593</name>
</gene>
<protein>
    <submittedName>
        <fullName evidence="1">Ubiquitin-associated and SH3 domain-containing protein B</fullName>
    </submittedName>
</protein>
<dbReference type="Gene3D" id="3.40.50.1240">
    <property type="entry name" value="Phosphoglycerate mutase-like"/>
    <property type="match status" value="1"/>
</dbReference>
<dbReference type="OrthoDB" id="414418at2759"/>
<dbReference type="InterPro" id="IPR029033">
    <property type="entry name" value="His_PPase_superfam"/>
</dbReference>
<dbReference type="PANTHER" id="PTHR16469:SF27">
    <property type="entry name" value="UBIQUITIN-ASSOCIATED AND SH3 DOMAIN-CONTAINING BA-RELATED"/>
    <property type="match status" value="1"/>
</dbReference>
<sequence length="826" mass="91719">MLFSLQKTGFTKEQSLRALASTGFHSVRLAAFWLCSHFDDPILSADFLQDFFVLLCTSDELADQVTEFRSASAQIFGKASLFDTLPHVMLLRFDVCCTPVLSVSLQAPCSAVPEIHRVFQNMSNAVRSCLLDASLSLEFCATTDPCFIGYKLVDRCNNSALCDLSGRLLTALNQLNPNFHIRPELADKVSYRLVLAQDFSPDQLPGLTELHDACFKKPLTDVHIGWSIRLYSRDPRLRSPDSEIYEMLTSVDGDCCSQILDLGSPSESVTIDPGSYQLSKPGDSPDGAIGPYVSMSSSMTPITSHLASATTRCNGFAVGGTSQQQQRHLNLQQQNCRSPSPNKRRNLSKSVFLTHQPGDRVLLLSSYSLPGRQGCPVGLNLDTGLTGIFVLQAGRRVPQYHTWALHGPLAQVPVNLGTIMSQSGSRVPDPANLANIRLSVLLQSSQAARTPAVHPLWSCRTGIASPHPPRTRRVEPRENTAYISTEQHTTYWVPSLLSTSNPFTFSPARPPSSLSDRSSGDWATTGQAVPCSPAISPTHGGPRARFGYFRGLRTKPRQLFVMRHAERVDACFGRSWMTRCFDRKGIYHRVNLNLPPWLPPRADIMDYVWDSPVTQIGLFVAAETGRSLAEAGIQFTVCYSSPSLRCVQTACELLRAMGRTDLLIRIEPHLFEWFGWYNCVPRMMSPQDLRACGYQVDVNYEPLSSTKDFDPGETISNYYDRSGGLTKRLLAVHKSKDTCMLIVAHASSLDTCTHELVRRGFRTTISPEEFHHRTASVPYCALILAEEHRRWTLVDPPIPNVCSYTPNSDFDWKQLIGTTLCGFGIR</sequence>
<dbReference type="AlphaFoldDB" id="A0A8T1M6F3"/>